<dbReference type="AlphaFoldDB" id="A0A4R1QVY7"/>
<dbReference type="STRING" id="1650663.GCA_001486665_02139"/>
<dbReference type="EMBL" id="SLUM01000010">
    <property type="protein sequence ID" value="TCL57351.1"/>
    <property type="molecule type" value="Genomic_DNA"/>
</dbReference>
<organism evidence="1 2">
    <name type="scientific">Allofournierella massiliensis</name>
    <dbReference type="NCBI Taxonomy" id="1650663"/>
    <lineage>
        <taxon>Bacteria</taxon>
        <taxon>Bacillati</taxon>
        <taxon>Bacillota</taxon>
        <taxon>Clostridia</taxon>
        <taxon>Eubacteriales</taxon>
        <taxon>Oscillospiraceae</taxon>
        <taxon>Allofournierella</taxon>
    </lineage>
</organism>
<gene>
    <name evidence="1" type="ORF">EDD77_11026</name>
</gene>
<dbReference type="OrthoDB" id="1842770at2"/>
<accession>A0A4R1QVY7</accession>
<dbReference type="GeneID" id="97380903"/>
<evidence type="ECO:0000313" key="2">
    <source>
        <dbReference type="Proteomes" id="UP000295184"/>
    </source>
</evidence>
<protein>
    <submittedName>
        <fullName evidence="1">Uncharacterized protein</fullName>
    </submittedName>
</protein>
<proteinExistence type="predicted"/>
<dbReference type="RefSeq" id="WP_058965167.1">
    <property type="nucleotide sequence ID" value="NZ_CABKVM010000017.1"/>
</dbReference>
<name>A0A4R1QVY7_9FIRM</name>
<evidence type="ECO:0000313" key="1">
    <source>
        <dbReference type="EMBL" id="TCL57351.1"/>
    </source>
</evidence>
<dbReference type="Proteomes" id="UP000295184">
    <property type="component" value="Unassembled WGS sequence"/>
</dbReference>
<comment type="caution">
    <text evidence="1">The sequence shown here is derived from an EMBL/GenBank/DDBJ whole genome shotgun (WGS) entry which is preliminary data.</text>
</comment>
<sequence>MKRTKNNRRRFAVFLAVVLAAVLCTSVAWLVEWTLAPQVEAVFPTRGSVNEEKFFTGTVYRTEGERPALRIRVQAQGEDAQILQTASLLAFPPESEMNLVGLELAGEEEQTGDGVVLKQKNPLPELPEGPVTIQARILTDGWCKIPLSAIQTGEDGSTMVMKLEERWTPWGKQSYASAVAVMVTATDAQSALVQLGETGEFRIAAFAAAPIQDGDLVKVVLPGESDENGQAEK</sequence>
<reference evidence="1 2" key="1">
    <citation type="submission" date="2019-03" db="EMBL/GenBank/DDBJ databases">
        <title>Genomic Encyclopedia of Type Strains, Phase IV (KMG-IV): sequencing the most valuable type-strain genomes for metagenomic binning, comparative biology and taxonomic classification.</title>
        <authorList>
            <person name="Goeker M."/>
        </authorList>
    </citation>
    <scope>NUCLEOTIDE SEQUENCE [LARGE SCALE GENOMIC DNA]</scope>
    <source>
        <strain evidence="1 2">DSM 100451</strain>
    </source>
</reference>